<dbReference type="SUPFAM" id="SSF54862">
    <property type="entry name" value="4Fe-4S ferredoxins"/>
    <property type="match status" value="1"/>
</dbReference>
<evidence type="ECO:0000256" key="1">
    <source>
        <dbReference type="ARBA" id="ARBA00001966"/>
    </source>
</evidence>
<dbReference type="PANTHER" id="PTHR43724">
    <property type="entry name" value="PYRUVATE SYNTHASE SUBUNIT PORD"/>
    <property type="match status" value="1"/>
</dbReference>
<dbReference type="PROSITE" id="PS00198">
    <property type="entry name" value="4FE4S_FER_1"/>
    <property type="match status" value="1"/>
</dbReference>
<name>A0A2N3G6Z4_9ACTN</name>
<evidence type="ECO:0000256" key="5">
    <source>
        <dbReference type="ARBA" id="ARBA00023004"/>
    </source>
</evidence>
<feature type="domain" description="4Fe-4S ferredoxin-type" evidence="8">
    <location>
        <begin position="58"/>
        <end position="87"/>
    </location>
</feature>
<evidence type="ECO:0000256" key="4">
    <source>
        <dbReference type="ARBA" id="ARBA00022737"/>
    </source>
</evidence>
<proteinExistence type="predicted"/>
<dbReference type="GO" id="GO:0051539">
    <property type="term" value="F:4 iron, 4 sulfur cluster binding"/>
    <property type="evidence" value="ECO:0007669"/>
    <property type="project" value="UniProtKB-KW"/>
</dbReference>
<gene>
    <name evidence="9" type="ORF">CVT63_02405</name>
</gene>
<organism evidence="9 10">
    <name type="scientific">Candidatus Anoxymicrobium japonicum</name>
    <dbReference type="NCBI Taxonomy" id="2013648"/>
    <lineage>
        <taxon>Bacteria</taxon>
        <taxon>Bacillati</taxon>
        <taxon>Actinomycetota</taxon>
        <taxon>Candidatus Geothermincolia</taxon>
        <taxon>Candidatus Geothermincolales</taxon>
        <taxon>Candidatus Anoxymicrobiaceae</taxon>
        <taxon>Candidatus Anoxymicrobium</taxon>
    </lineage>
</organism>
<feature type="region of interest" description="Disordered" evidence="7">
    <location>
        <begin position="1"/>
        <end position="21"/>
    </location>
</feature>
<dbReference type="Pfam" id="PF00037">
    <property type="entry name" value="Fer4"/>
    <property type="match status" value="1"/>
</dbReference>
<protein>
    <submittedName>
        <fullName evidence="9">Pyruvate ferredoxin oxidoreductase</fullName>
    </submittedName>
</protein>
<evidence type="ECO:0000256" key="2">
    <source>
        <dbReference type="ARBA" id="ARBA00022485"/>
    </source>
</evidence>
<feature type="domain" description="4Fe-4S ferredoxin-type" evidence="8">
    <location>
        <begin position="31"/>
        <end position="56"/>
    </location>
</feature>
<dbReference type="Proteomes" id="UP000233654">
    <property type="component" value="Unassembled WGS sequence"/>
</dbReference>
<keyword evidence="9" id="KW-0670">Pyruvate</keyword>
<dbReference type="InterPro" id="IPR011898">
    <property type="entry name" value="PorD_KorD"/>
</dbReference>
<dbReference type="EMBL" id="PHEX01000014">
    <property type="protein sequence ID" value="PKQ28480.1"/>
    <property type="molecule type" value="Genomic_DNA"/>
</dbReference>
<dbReference type="Gene3D" id="3.30.70.20">
    <property type="match status" value="1"/>
</dbReference>
<evidence type="ECO:0000313" key="9">
    <source>
        <dbReference type="EMBL" id="PKQ28480.1"/>
    </source>
</evidence>
<evidence type="ECO:0000256" key="7">
    <source>
        <dbReference type="SAM" id="MobiDB-lite"/>
    </source>
</evidence>
<keyword evidence="3" id="KW-0479">Metal-binding</keyword>
<comment type="caution">
    <text evidence="9">The sequence shown here is derived from an EMBL/GenBank/DDBJ whole genome shotgun (WGS) entry which is preliminary data.</text>
</comment>
<dbReference type="PROSITE" id="PS51379">
    <property type="entry name" value="4FE4S_FER_2"/>
    <property type="match status" value="2"/>
</dbReference>
<evidence type="ECO:0000313" key="10">
    <source>
        <dbReference type="Proteomes" id="UP000233654"/>
    </source>
</evidence>
<reference evidence="9 10" key="1">
    <citation type="journal article" date="2017" name="ISME J.">
        <title>Potential for microbial H2 and metal transformations associated with novel bacteria and archaea in deep terrestrial subsurface sediments.</title>
        <authorList>
            <person name="Hernsdorf A.W."/>
            <person name="Amano Y."/>
            <person name="Miyakawa K."/>
            <person name="Ise K."/>
            <person name="Suzuki Y."/>
            <person name="Anantharaman K."/>
            <person name="Probst A."/>
            <person name="Burstein D."/>
            <person name="Thomas B.C."/>
            <person name="Banfield J.F."/>
        </authorList>
    </citation>
    <scope>NUCLEOTIDE SEQUENCE [LARGE SCALE GENOMIC DNA]</scope>
    <source>
        <strain evidence="9">HGW-Actinobacteria-3</strain>
    </source>
</reference>
<dbReference type="PANTHER" id="PTHR43724:SF1">
    <property type="entry name" value="PYRUVATE SYNTHASE SUBUNIT PORD"/>
    <property type="match status" value="1"/>
</dbReference>
<dbReference type="AlphaFoldDB" id="A0A2N3G6Z4"/>
<keyword evidence="2" id="KW-0004">4Fe-4S</keyword>
<comment type="cofactor">
    <cofactor evidence="1">
        <name>[4Fe-4S] cluster</name>
        <dbReference type="ChEBI" id="CHEBI:49883"/>
    </cofactor>
</comment>
<keyword evidence="4" id="KW-0677">Repeat</keyword>
<evidence type="ECO:0000256" key="6">
    <source>
        <dbReference type="ARBA" id="ARBA00023014"/>
    </source>
</evidence>
<dbReference type="NCBIfam" id="TIGR02179">
    <property type="entry name" value="PorD_KorD"/>
    <property type="match status" value="1"/>
</dbReference>
<keyword evidence="5" id="KW-0408">Iron</keyword>
<dbReference type="GO" id="GO:0046872">
    <property type="term" value="F:metal ion binding"/>
    <property type="evidence" value="ECO:0007669"/>
    <property type="project" value="UniProtKB-KW"/>
</dbReference>
<sequence length="90" mass="10036">MKNEKNDVGHINSLSRPTKGCAGDTGEWRVFRPVRDERKCNNCLLCWVYCPEASITKEGVEIDYQYCKGCGVCAVECPTGAISMVKEKKS</sequence>
<dbReference type="InterPro" id="IPR017896">
    <property type="entry name" value="4Fe4S_Fe-S-bd"/>
</dbReference>
<dbReference type="GO" id="GO:0016625">
    <property type="term" value="F:oxidoreductase activity, acting on the aldehyde or oxo group of donors, iron-sulfur protein as acceptor"/>
    <property type="evidence" value="ECO:0007669"/>
    <property type="project" value="InterPro"/>
</dbReference>
<evidence type="ECO:0000256" key="3">
    <source>
        <dbReference type="ARBA" id="ARBA00022723"/>
    </source>
</evidence>
<evidence type="ECO:0000259" key="8">
    <source>
        <dbReference type="PROSITE" id="PS51379"/>
    </source>
</evidence>
<dbReference type="InterPro" id="IPR017900">
    <property type="entry name" value="4Fe4S_Fe_S_CS"/>
</dbReference>
<accession>A0A2N3G6Z4</accession>
<keyword evidence="6" id="KW-0411">Iron-sulfur</keyword>